<dbReference type="EMBL" id="CP002930">
    <property type="protein sequence ID" value="AFY02252.1"/>
    <property type="molecule type" value="Genomic_DNA"/>
</dbReference>
<protein>
    <submittedName>
        <fullName evidence="1">Uncharacterized protein</fullName>
    </submittedName>
</protein>
<name>K7ZG95_BDEBC</name>
<dbReference type="KEGG" id="bbat:Bdt_2569"/>
<dbReference type="HOGENOM" id="CLU_1178398_0_0_7"/>
<sequence>MLAEKMVMSAKPAPKGFVELYSESSYFYDYDVVTDTRLRYYHPVAEILSAKLAAYLGANIQYQSSGAKAKYYDNTVNPHVGLQLRPVEWMSVGAQVGYRTVVGNEEQPAATTWDPRMVAAAGYFFSWPIAQVFTDVYGEASYVPRLSSTPVSIAWVKQGYRWSPLTKLKVDAYGEFYARESRSADLGPTMTEWRVGGRTGWFENSWNMSALLFHPLEKHTHSGELEGLLVVGGIF</sequence>
<evidence type="ECO:0000313" key="1">
    <source>
        <dbReference type="EMBL" id="AFY02252.1"/>
    </source>
</evidence>
<dbReference type="AlphaFoldDB" id="K7ZG95"/>
<dbReference type="Proteomes" id="UP000010074">
    <property type="component" value="Chromosome"/>
</dbReference>
<accession>K7ZG95</accession>
<proteinExistence type="predicted"/>
<gene>
    <name evidence="1" type="ORF">Bdt_2569</name>
</gene>
<evidence type="ECO:0000313" key="2">
    <source>
        <dbReference type="Proteomes" id="UP000010074"/>
    </source>
</evidence>
<reference evidence="1 2" key="1">
    <citation type="journal article" date="2012" name="BMC Genomics">
        <title>Genome analysis of a simultaneously predatory and prey-independent, novel Bdellovibrio bacteriovorus from the River Tiber, supports in silico predictions of both ancient and recent lateral gene transfer from diverse bacteria.</title>
        <authorList>
            <person name="Hobley L."/>
            <person name="Lerner T.R."/>
            <person name="Williams L.E."/>
            <person name="Lambert C."/>
            <person name="Till R."/>
            <person name="Milner D.S."/>
            <person name="Basford S.M."/>
            <person name="Capeness M.J."/>
            <person name="Fenton A.K."/>
            <person name="Atterbury R.J."/>
            <person name="Harris M.A."/>
            <person name="Sockett R.E."/>
        </authorList>
    </citation>
    <scope>NUCLEOTIDE SEQUENCE [LARGE SCALE GENOMIC DNA]</scope>
    <source>
        <strain evidence="1 2">Tiberius</strain>
    </source>
</reference>
<dbReference type="PATRIC" id="fig|1069642.3.peg.2544"/>
<organism evidence="1 2">
    <name type="scientific">Bdellovibrio bacteriovorus str. Tiberius</name>
    <dbReference type="NCBI Taxonomy" id="1069642"/>
    <lineage>
        <taxon>Bacteria</taxon>
        <taxon>Pseudomonadati</taxon>
        <taxon>Bdellovibrionota</taxon>
        <taxon>Bdellovibrionia</taxon>
        <taxon>Bdellovibrionales</taxon>
        <taxon>Pseudobdellovibrionaceae</taxon>
        <taxon>Bdellovibrio</taxon>
    </lineage>
</organism>